<keyword evidence="4" id="KW-0539">Nucleus</keyword>
<dbReference type="AlphaFoldDB" id="A0AAD1ZDV0"/>
<evidence type="ECO:0000256" key="3">
    <source>
        <dbReference type="ARBA" id="ARBA00023163"/>
    </source>
</evidence>
<dbReference type="Proteomes" id="UP000834106">
    <property type="component" value="Chromosome 8"/>
</dbReference>
<dbReference type="GO" id="GO:0003677">
    <property type="term" value="F:DNA binding"/>
    <property type="evidence" value="ECO:0007669"/>
    <property type="project" value="UniProtKB-KW"/>
</dbReference>
<dbReference type="PROSITE" id="PS51005">
    <property type="entry name" value="NAC"/>
    <property type="match status" value="1"/>
</dbReference>
<dbReference type="InterPro" id="IPR003441">
    <property type="entry name" value="NAC-dom"/>
</dbReference>
<keyword evidence="7" id="KW-1185">Reference proteome</keyword>
<reference evidence="6" key="1">
    <citation type="submission" date="2023-05" db="EMBL/GenBank/DDBJ databases">
        <authorList>
            <person name="Huff M."/>
        </authorList>
    </citation>
    <scope>NUCLEOTIDE SEQUENCE</scope>
</reference>
<accession>A0AAD1ZDV0</accession>
<dbReference type="PANTHER" id="PTHR31719:SF43">
    <property type="entry name" value="NAC TRANSCRIPTION FACTOR 56"/>
    <property type="match status" value="1"/>
</dbReference>
<keyword evidence="2" id="KW-0238">DNA-binding</keyword>
<dbReference type="PANTHER" id="PTHR31719">
    <property type="entry name" value="NAC TRANSCRIPTION FACTOR 56"/>
    <property type="match status" value="1"/>
</dbReference>
<dbReference type="SUPFAM" id="SSF101941">
    <property type="entry name" value="NAC domain"/>
    <property type="match status" value="1"/>
</dbReference>
<sequence>MWILISNFEHHTISENPILIDNPAAGNVDPALVLPENNALPENNPPIAPVVAGNEMAPIVHPHFNPDERRFVIEFVAKRLRNEPLEEEHRIQEINFYDYPPQHLAANYIHGKPGILYFFTPVRRRSNGQAIRSIPAEWGGKWSRVGGFVQNIKSNDGVVFNIKSYKFVPKHPSPNDISWLMKEYSLSTEEIQPHSNNIHECVAVKLYRK</sequence>
<evidence type="ECO:0000313" key="6">
    <source>
        <dbReference type="EMBL" id="CAI9765675.1"/>
    </source>
</evidence>
<evidence type="ECO:0000256" key="4">
    <source>
        <dbReference type="ARBA" id="ARBA00023242"/>
    </source>
</evidence>
<organism evidence="6 7">
    <name type="scientific">Fraxinus pennsylvanica</name>
    <dbReference type="NCBI Taxonomy" id="56036"/>
    <lineage>
        <taxon>Eukaryota</taxon>
        <taxon>Viridiplantae</taxon>
        <taxon>Streptophyta</taxon>
        <taxon>Embryophyta</taxon>
        <taxon>Tracheophyta</taxon>
        <taxon>Spermatophyta</taxon>
        <taxon>Magnoliopsida</taxon>
        <taxon>eudicotyledons</taxon>
        <taxon>Gunneridae</taxon>
        <taxon>Pentapetalae</taxon>
        <taxon>asterids</taxon>
        <taxon>lamiids</taxon>
        <taxon>Lamiales</taxon>
        <taxon>Oleaceae</taxon>
        <taxon>Oleeae</taxon>
        <taxon>Fraxinus</taxon>
    </lineage>
</organism>
<proteinExistence type="predicted"/>
<keyword evidence="3" id="KW-0804">Transcription</keyword>
<dbReference type="Gene3D" id="2.170.150.80">
    <property type="entry name" value="NAC domain"/>
    <property type="match status" value="1"/>
</dbReference>
<evidence type="ECO:0000313" key="7">
    <source>
        <dbReference type="Proteomes" id="UP000834106"/>
    </source>
</evidence>
<name>A0AAD1ZDV0_9LAMI</name>
<protein>
    <recommendedName>
        <fullName evidence="5">NAC domain-containing protein</fullName>
    </recommendedName>
</protein>
<dbReference type="GO" id="GO:0006355">
    <property type="term" value="P:regulation of DNA-templated transcription"/>
    <property type="evidence" value="ECO:0007669"/>
    <property type="project" value="InterPro"/>
</dbReference>
<evidence type="ECO:0000256" key="2">
    <source>
        <dbReference type="ARBA" id="ARBA00023125"/>
    </source>
</evidence>
<evidence type="ECO:0000256" key="1">
    <source>
        <dbReference type="ARBA" id="ARBA00023015"/>
    </source>
</evidence>
<dbReference type="EMBL" id="OU503043">
    <property type="protein sequence ID" value="CAI9765675.1"/>
    <property type="molecule type" value="Genomic_DNA"/>
</dbReference>
<dbReference type="Pfam" id="PF02365">
    <property type="entry name" value="NAM"/>
    <property type="match status" value="1"/>
</dbReference>
<feature type="domain" description="NAC" evidence="5">
    <location>
        <begin position="58"/>
        <end position="209"/>
    </location>
</feature>
<dbReference type="InterPro" id="IPR036093">
    <property type="entry name" value="NAC_dom_sf"/>
</dbReference>
<evidence type="ECO:0000259" key="5">
    <source>
        <dbReference type="PROSITE" id="PS51005"/>
    </source>
</evidence>
<gene>
    <name evidence="6" type="ORF">FPE_LOCUS13105</name>
</gene>
<keyword evidence="1" id="KW-0805">Transcription regulation</keyword>